<comment type="caution">
    <text evidence="2">The sequence shown here is derived from an EMBL/GenBank/DDBJ whole genome shotgun (WGS) entry which is preliminary data.</text>
</comment>
<feature type="region of interest" description="Disordered" evidence="1">
    <location>
        <begin position="23"/>
        <end position="92"/>
    </location>
</feature>
<dbReference type="Proteomes" id="UP000807353">
    <property type="component" value="Unassembled WGS sequence"/>
</dbReference>
<evidence type="ECO:0008006" key="4">
    <source>
        <dbReference type="Google" id="ProtNLM"/>
    </source>
</evidence>
<organism evidence="2 3">
    <name type="scientific">Collybia nuda</name>
    <dbReference type="NCBI Taxonomy" id="64659"/>
    <lineage>
        <taxon>Eukaryota</taxon>
        <taxon>Fungi</taxon>
        <taxon>Dikarya</taxon>
        <taxon>Basidiomycota</taxon>
        <taxon>Agaricomycotina</taxon>
        <taxon>Agaricomycetes</taxon>
        <taxon>Agaricomycetidae</taxon>
        <taxon>Agaricales</taxon>
        <taxon>Tricholomatineae</taxon>
        <taxon>Clitocybaceae</taxon>
        <taxon>Collybia</taxon>
    </lineage>
</organism>
<accession>A0A9P5XYD2</accession>
<name>A0A9P5XYD2_9AGAR</name>
<dbReference type="AlphaFoldDB" id="A0A9P5XYD2"/>
<feature type="region of interest" description="Disordered" evidence="1">
    <location>
        <begin position="342"/>
        <end position="369"/>
    </location>
</feature>
<gene>
    <name evidence="2" type="ORF">BDZ94DRAFT_1325916</name>
</gene>
<sequence>MEENISTSASTIRLLHHHLPEFPPLPRIAGSGVSVPSSPRSSTLPSPPDSPSSESVSSLPSVSSSFFFSSAAASPGPSQPQSRHEPDHARESAVAQGLIIPSLMLPEAVGRPTPYGQTVGDVRLLVLGSKGVGRAFVTGLLLEDNEDVVDVGTWEDVECGRLLRASTDWVEHRDAHGLERFEPTRNVEILDLPGYDHDTDVNGFLQAVKSIIQVPFYTVSDVLDPAHRPSAIVANLVSSTTTPLYTALIFLLPSAPTPLDSLIIDTLSTHIPTILLPRIPHHHQTKLPFHTNSKLSSFRPSSVLALRAGLFHSPETIAVLRSEATDRFLRWREVERAVDEIHMARRDDATNTGSGSGSGPGNGPEDARWDKGRWEAEWVAGLSHDVARRLREGTLTERNVRRAQNRLRQVLGESDLDGTCASAGDHDPESCNGGEGYDYDSTFDYDPLHLPSLVLFSISLLGPLRVRLGRTVVRVVDKLGEASVQVALVGGFCVGVGVGVYLKSAQHCP</sequence>
<reference evidence="2" key="1">
    <citation type="submission" date="2020-11" db="EMBL/GenBank/DDBJ databases">
        <authorList>
            <consortium name="DOE Joint Genome Institute"/>
            <person name="Ahrendt S."/>
            <person name="Riley R."/>
            <person name="Andreopoulos W."/>
            <person name="Labutti K."/>
            <person name="Pangilinan J."/>
            <person name="Ruiz-Duenas F.J."/>
            <person name="Barrasa J.M."/>
            <person name="Sanchez-Garcia M."/>
            <person name="Camarero S."/>
            <person name="Miyauchi S."/>
            <person name="Serrano A."/>
            <person name="Linde D."/>
            <person name="Babiker R."/>
            <person name="Drula E."/>
            <person name="Ayuso-Fernandez I."/>
            <person name="Pacheco R."/>
            <person name="Padilla G."/>
            <person name="Ferreira P."/>
            <person name="Barriuso J."/>
            <person name="Kellner H."/>
            <person name="Castanera R."/>
            <person name="Alfaro M."/>
            <person name="Ramirez L."/>
            <person name="Pisabarro A.G."/>
            <person name="Kuo A."/>
            <person name="Tritt A."/>
            <person name="Lipzen A."/>
            <person name="He G."/>
            <person name="Yan M."/>
            <person name="Ng V."/>
            <person name="Cullen D."/>
            <person name="Martin F."/>
            <person name="Rosso M.-N."/>
            <person name="Henrissat B."/>
            <person name="Hibbett D."/>
            <person name="Martinez A.T."/>
            <person name="Grigoriev I.V."/>
        </authorList>
    </citation>
    <scope>NUCLEOTIDE SEQUENCE</scope>
    <source>
        <strain evidence="2">CBS 247.69</strain>
    </source>
</reference>
<proteinExistence type="predicted"/>
<feature type="compositionally biased region" description="Low complexity" evidence="1">
    <location>
        <begin position="51"/>
        <end position="81"/>
    </location>
</feature>
<keyword evidence="3" id="KW-1185">Reference proteome</keyword>
<evidence type="ECO:0000256" key="1">
    <source>
        <dbReference type="SAM" id="MobiDB-lite"/>
    </source>
</evidence>
<evidence type="ECO:0000313" key="3">
    <source>
        <dbReference type="Proteomes" id="UP000807353"/>
    </source>
</evidence>
<feature type="compositionally biased region" description="Low complexity" evidence="1">
    <location>
        <begin position="30"/>
        <end position="44"/>
    </location>
</feature>
<feature type="compositionally biased region" description="Basic and acidic residues" evidence="1">
    <location>
        <begin position="82"/>
        <end position="91"/>
    </location>
</feature>
<evidence type="ECO:0000313" key="2">
    <source>
        <dbReference type="EMBL" id="KAF9457891.1"/>
    </source>
</evidence>
<dbReference type="OrthoDB" id="3350156at2759"/>
<dbReference type="EMBL" id="MU150355">
    <property type="protein sequence ID" value="KAF9457891.1"/>
    <property type="molecule type" value="Genomic_DNA"/>
</dbReference>
<protein>
    <recommendedName>
        <fullName evidence="4">Septin-type G domain-containing protein</fullName>
    </recommendedName>
</protein>